<name>A0A6I5RQD3_9PSED</name>
<feature type="domain" description="HTH iclR-type" evidence="4">
    <location>
        <begin position="12"/>
        <end position="72"/>
    </location>
</feature>
<protein>
    <submittedName>
        <fullName evidence="6">IclR family transcriptional regulator</fullName>
    </submittedName>
</protein>
<dbReference type="PROSITE" id="PS51077">
    <property type="entry name" value="HTH_ICLR"/>
    <property type="match status" value="1"/>
</dbReference>
<dbReference type="Pfam" id="PF09339">
    <property type="entry name" value="HTH_IclR"/>
    <property type="match status" value="1"/>
</dbReference>
<dbReference type="PANTHER" id="PTHR30136:SF34">
    <property type="entry name" value="TRANSCRIPTIONAL REGULATOR"/>
    <property type="match status" value="1"/>
</dbReference>
<dbReference type="Gene3D" id="1.10.10.10">
    <property type="entry name" value="Winged helix-like DNA-binding domain superfamily/Winged helix DNA-binding domain"/>
    <property type="match status" value="1"/>
</dbReference>
<sequence>MSSIEKETDYSVPALQRGLSVLGLFDAQTRALGINEIAEQLGVSNSAIYRILYTLTDMGYLKKHNNQYELGAQVISTGFSYLASRDIVEIAMPHLNALRDSTSLSCHLSIREGTDSLYLYRAFAAQRLSVNIPIGTRIACHCTAMGRVLLSDLGTAQLRLLYQHVRLDDYPAPAPRTLPELEQLAAVDRERQWVVHRSDYSTAIATGIRDHTGRISAAINLSGPDAIMDPDGTQARFTELLMHCATQISEELGYHKANTPQGISSTSTL</sequence>
<dbReference type="InterPro" id="IPR014757">
    <property type="entry name" value="Tscrpt_reg_IclR_C"/>
</dbReference>
<reference evidence="6 7" key="1">
    <citation type="submission" date="2020-02" db="EMBL/GenBank/DDBJ databases">
        <title>Broccoli isolated Pseudomonas sp.</title>
        <authorList>
            <person name="Fujikawa T."/>
            <person name="Sawada H."/>
        </authorList>
    </citation>
    <scope>NUCLEOTIDE SEQUENCE [LARGE SCALE GENOMIC DNA]</scope>
    <source>
        <strain evidence="6 7">JCM 32154</strain>
    </source>
</reference>
<dbReference type="InterPro" id="IPR036390">
    <property type="entry name" value="WH_DNA-bd_sf"/>
</dbReference>
<dbReference type="PANTHER" id="PTHR30136">
    <property type="entry name" value="HELIX-TURN-HELIX TRANSCRIPTIONAL REGULATOR, ICLR FAMILY"/>
    <property type="match status" value="1"/>
</dbReference>
<comment type="caution">
    <text evidence="6">The sequence shown here is derived from an EMBL/GenBank/DDBJ whole genome shotgun (WGS) entry which is preliminary data.</text>
</comment>
<feature type="domain" description="IclR-ED" evidence="5">
    <location>
        <begin position="73"/>
        <end position="254"/>
    </location>
</feature>
<keyword evidence="2" id="KW-0238">DNA-binding</keyword>
<dbReference type="InterPro" id="IPR036388">
    <property type="entry name" value="WH-like_DNA-bd_sf"/>
</dbReference>
<dbReference type="EMBL" id="JAAHBT010000083">
    <property type="protein sequence ID" value="NES09920.1"/>
    <property type="molecule type" value="Genomic_DNA"/>
</dbReference>
<dbReference type="GO" id="GO:0045892">
    <property type="term" value="P:negative regulation of DNA-templated transcription"/>
    <property type="evidence" value="ECO:0007669"/>
    <property type="project" value="TreeGrafter"/>
</dbReference>
<dbReference type="PROSITE" id="PS51078">
    <property type="entry name" value="ICLR_ED"/>
    <property type="match status" value="1"/>
</dbReference>
<dbReference type="GO" id="GO:0003677">
    <property type="term" value="F:DNA binding"/>
    <property type="evidence" value="ECO:0007669"/>
    <property type="project" value="UniProtKB-KW"/>
</dbReference>
<gene>
    <name evidence="6" type="ORF">G3O07_09505</name>
</gene>
<dbReference type="InterPro" id="IPR029016">
    <property type="entry name" value="GAF-like_dom_sf"/>
</dbReference>
<dbReference type="SUPFAM" id="SSF55781">
    <property type="entry name" value="GAF domain-like"/>
    <property type="match status" value="1"/>
</dbReference>
<dbReference type="RefSeq" id="WP_163935153.1">
    <property type="nucleotide sequence ID" value="NZ_BMQU01000021.1"/>
</dbReference>
<dbReference type="GO" id="GO:0003700">
    <property type="term" value="F:DNA-binding transcription factor activity"/>
    <property type="evidence" value="ECO:0007669"/>
    <property type="project" value="TreeGrafter"/>
</dbReference>
<evidence type="ECO:0000256" key="1">
    <source>
        <dbReference type="ARBA" id="ARBA00023015"/>
    </source>
</evidence>
<keyword evidence="3" id="KW-0804">Transcription</keyword>
<dbReference type="Proteomes" id="UP000471751">
    <property type="component" value="Unassembled WGS sequence"/>
</dbReference>
<keyword evidence="1" id="KW-0805">Transcription regulation</keyword>
<accession>A0A6I5RQD3</accession>
<evidence type="ECO:0000259" key="5">
    <source>
        <dbReference type="PROSITE" id="PS51078"/>
    </source>
</evidence>
<evidence type="ECO:0000256" key="2">
    <source>
        <dbReference type="ARBA" id="ARBA00023125"/>
    </source>
</evidence>
<dbReference type="InterPro" id="IPR050707">
    <property type="entry name" value="HTH_MetabolicPath_Reg"/>
</dbReference>
<organism evidence="6 7">
    <name type="scientific">Pseudomonas laurentiana</name>
    <dbReference type="NCBI Taxonomy" id="2364649"/>
    <lineage>
        <taxon>Bacteria</taxon>
        <taxon>Pseudomonadati</taxon>
        <taxon>Pseudomonadota</taxon>
        <taxon>Gammaproteobacteria</taxon>
        <taxon>Pseudomonadales</taxon>
        <taxon>Pseudomonadaceae</taxon>
        <taxon>Pseudomonas</taxon>
    </lineage>
</organism>
<evidence type="ECO:0000259" key="4">
    <source>
        <dbReference type="PROSITE" id="PS51077"/>
    </source>
</evidence>
<evidence type="ECO:0000313" key="7">
    <source>
        <dbReference type="Proteomes" id="UP000471751"/>
    </source>
</evidence>
<evidence type="ECO:0000313" key="6">
    <source>
        <dbReference type="EMBL" id="NES09920.1"/>
    </source>
</evidence>
<keyword evidence="7" id="KW-1185">Reference proteome</keyword>
<dbReference type="Gene3D" id="3.30.450.40">
    <property type="match status" value="1"/>
</dbReference>
<dbReference type="AlphaFoldDB" id="A0A6I5RQD3"/>
<dbReference type="SMART" id="SM00346">
    <property type="entry name" value="HTH_ICLR"/>
    <property type="match status" value="1"/>
</dbReference>
<proteinExistence type="predicted"/>
<dbReference type="SUPFAM" id="SSF46785">
    <property type="entry name" value="Winged helix' DNA-binding domain"/>
    <property type="match status" value="1"/>
</dbReference>
<dbReference type="Pfam" id="PF01614">
    <property type="entry name" value="IclR_C"/>
    <property type="match status" value="1"/>
</dbReference>
<evidence type="ECO:0000256" key="3">
    <source>
        <dbReference type="ARBA" id="ARBA00023163"/>
    </source>
</evidence>
<dbReference type="InterPro" id="IPR005471">
    <property type="entry name" value="Tscrpt_reg_IclR_N"/>
</dbReference>